<name>A0ABX0HV91_9BURK</name>
<proteinExistence type="predicted"/>
<dbReference type="Proteomes" id="UP000802098">
    <property type="component" value="Unassembled WGS sequence"/>
</dbReference>
<sequence>MTAPVHFVCVTIGRMDGMAELYLSRLHGMLQRHVHRPFTLHCFSDVARQVPPGVVLHDCSEWRRFVGPSDHVTCHKLCLFAPELVGLAEFFYLDLSIVVQQDLDDWLARSLGRAEDLLIVDDWNYDCYNSSVMRIRPGAMRAVFDDFAAGVRHPARVPGDQDQIHAAVAAHGLSARVGLFDAADIVSYKTLRRLGRRRPGEAKRAFAGALIVKFHGRPKPHVALSWPYHLLRVVLPQLPLGGAGYLPWRRLRREWNGR</sequence>
<comment type="caution">
    <text evidence="1">The sequence shown here is derived from an EMBL/GenBank/DDBJ whole genome shotgun (WGS) entry which is preliminary data.</text>
</comment>
<dbReference type="InterPro" id="IPR029044">
    <property type="entry name" value="Nucleotide-diphossugar_trans"/>
</dbReference>
<keyword evidence="2" id="KW-1185">Reference proteome</keyword>
<accession>A0ABX0HV91</accession>
<dbReference type="RefSeq" id="WP_009856342.1">
    <property type="nucleotide sequence ID" value="NZ_JAAOCD010000001.1"/>
</dbReference>
<reference evidence="1 2" key="1">
    <citation type="submission" date="2020-03" db="EMBL/GenBank/DDBJ databases">
        <title>Rubrivivax benzoatilyticus JA2 (sequenced after 10 years sub-culturing).</title>
        <authorList>
            <person name="Gupta D."/>
            <person name="Chintalapati S."/>
            <person name="Chintalapati V.R."/>
        </authorList>
    </citation>
    <scope>NUCLEOTIDE SEQUENCE [LARGE SCALE GENOMIC DNA]</scope>
    <source>
        <strain evidence="1 2">JA2-Mal</strain>
    </source>
</reference>
<dbReference type="Gene3D" id="3.90.550.10">
    <property type="entry name" value="Spore Coat Polysaccharide Biosynthesis Protein SpsA, Chain A"/>
    <property type="match status" value="1"/>
</dbReference>
<dbReference type="EMBL" id="JAAOCD010000001">
    <property type="protein sequence ID" value="NHK97453.1"/>
    <property type="molecule type" value="Genomic_DNA"/>
</dbReference>
<evidence type="ECO:0000313" key="1">
    <source>
        <dbReference type="EMBL" id="NHK97453.1"/>
    </source>
</evidence>
<evidence type="ECO:0000313" key="2">
    <source>
        <dbReference type="Proteomes" id="UP000802098"/>
    </source>
</evidence>
<organism evidence="1 2">
    <name type="scientific">Rubrivivax benzoatilyticus</name>
    <dbReference type="NCBI Taxonomy" id="316997"/>
    <lineage>
        <taxon>Bacteria</taxon>
        <taxon>Pseudomonadati</taxon>
        <taxon>Pseudomonadota</taxon>
        <taxon>Betaproteobacteria</taxon>
        <taxon>Burkholderiales</taxon>
        <taxon>Sphaerotilaceae</taxon>
        <taxon>Rubrivivax</taxon>
    </lineage>
</organism>
<gene>
    <name evidence="1" type="ORF">G7087_03615</name>
</gene>
<protein>
    <submittedName>
        <fullName evidence="1">Uncharacterized protein</fullName>
    </submittedName>
</protein>
<dbReference type="SUPFAM" id="SSF53448">
    <property type="entry name" value="Nucleotide-diphospho-sugar transferases"/>
    <property type="match status" value="1"/>
</dbReference>